<evidence type="ECO:0000256" key="5">
    <source>
        <dbReference type="ARBA" id="ARBA00023239"/>
    </source>
</evidence>
<protein>
    <recommendedName>
        <fullName evidence="2 8">Carbonic anhydrase</fullName>
        <ecNumber evidence="2 8">4.2.1.1</ecNumber>
    </recommendedName>
    <alternativeName>
        <fullName evidence="8">Carbonate dehydratase</fullName>
    </alternativeName>
</protein>
<dbReference type="GO" id="GO:0004089">
    <property type="term" value="F:carbonate dehydratase activity"/>
    <property type="evidence" value="ECO:0007669"/>
    <property type="project" value="UniProtKB-UniRule"/>
</dbReference>
<evidence type="ECO:0000256" key="3">
    <source>
        <dbReference type="ARBA" id="ARBA00022723"/>
    </source>
</evidence>
<comment type="catalytic activity">
    <reaction evidence="6 8">
        <text>hydrogencarbonate + H(+) = CO2 + H2O</text>
        <dbReference type="Rhea" id="RHEA:10748"/>
        <dbReference type="ChEBI" id="CHEBI:15377"/>
        <dbReference type="ChEBI" id="CHEBI:15378"/>
        <dbReference type="ChEBI" id="CHEBI:16526"/>
        <dbReference type="ChEBI" id="CHEBI:17544"/>
        <dbReference type="EC" id="4.2.1.1"/>
    </reaction>
</comment>
<evidence type="ECO:0000313" key="9">
    <source>
        <dbReference type="EMBL" id="KAF2429291.1"/>
    </source>
</evidence>
<evidence type="ECO:0000256" key="2">
    <source>
        <dbReference type="ARBA" id="ARBA00012925"/>
    </source>
</evidence>
<feature type="binding site" evidence="7">
    <location>
        <position position="89"/>
    </location>
    <ligand>
        <name>Zn(2+)</name>
        <dbReference type="ChEBI" id="CHEBI:29105"/>
    </ligand>
</feature>
<dbReference type="EMBL" id="MU007048">
    <property type="protein sequence ID" value="KAF2429291.1"/>
    <property type="molecule type" value="Genomic_DNA"/>
</dbReference>
<keyword evidence="10" id="KW-1185">Reference proteome</keyword>
<feature type="binding site" evidence="7">
    <location>
        <position position="30"/>
    </location>
    <ligand>
        <name>Zn(2+)</name>
        <dbReference type="ChEBI" id="CHEBI:29105"/>
    </ligand>
</feature>
<evidence type="ECO:0000313" key="10">
    <source>
        <dbReference type="Proteomes" id="UP000800235"/>
    </source>
</evidence>
<feature type="binding site" evidence="7">
    <location>
        <position position="86"/>
    </location>
    <ligand>
        <name>Zn(2+)</name>
        <dbReference type="ChEBI" id="CHEBI:29105"/>
    </ligand>
</feature>
<dbReference type="Pfam" id="PF00484">
    <property type="entry name" value="Pro_CA"/>
    <property type="match status" value="1"/>
</dbReference>
<dbReference type="OrthoDB" id="10248475at2759"/>
<keyword evidence="3 7" id="KW-0479">Metal-binding</keyword>
<evidence type="ECO:0000256" key="7">
    <source>
        <dbReference type="PIRSR" id="PIRSR601765-1"/>
    </source>
</evidence>
<dbReference type="Proteomes" id="UP000800235">
    <property type="component" value="Unassembled WGS sequence"/>
</dbReference>
<accession>A0A9P4TXI7</accession>
<dbReference type="SMART" id="SM00947">
    <property type="entry name" value="Pro_CA"/>
    <property type="match status" value="1"/>
</dbReference>
<gene>
    <name evidence="9" type="ORF">EJ08DRAFT_650514</name>
</gene>
<name>A0A9P4TXI7_9PEZI</name>
<dbReference type="GO" id="GO:0008270">
    <property type="term" value="F:zinc ion binding"/>
    <property type="evidence" value="ECO:0007669"/>
    <property type="project" value="UniProtKB-UniRule"/>
</dbReference>
<proteinExistence type="inferred from homology"/>
<dbReference type="EC" id="4.2.1.1" evidence="2 8"/>
<dbReference type="AlphaFoldDB" id="A0A9P4TXI7"/>
<keyword evidence="4 7" id="KW-0862">Zinc</keyword>
<evidence type="ECO:0000256" key="6">
    <source>
        <dbReference type="ARBA" id="ARBA00048348"/>
    </source>
</evidence>
<dbReference type="PANTHER" id="PTHR11002:SF76">
    <property type="entry name" value="CARBONIC ANHYDRASE"/>
    <property type="match status" value="1"/>
</dbReference>
<keyword evidence="5 8" id="KW-0456">Lyase</keyword>
<comment type="similarity">
    <text evidence="1 8">Belongs to the beta-class carbonic anhydrase family.</text>
</comment>
<sequence length="131" mass="14542">MSAQFQRSRVHPGLIPSLGGTKPQVLWIGCSCSSPSDMRALELDPKDFIAHRNIGNIVSNTDLSTQSSLEYALQILKVKHIVVCGHYNCMFVSSEPNDDVPEKWLRFVVVASLVSRTKVLLSNQMLDNSNL</sequence>
<organism evidence="9 10">
    <name type="scientific">Tothia fuscella</name>
    <dbReference type="NCBI Taxonomy" id="1048955"/>
    <lineage>
        <taxon>Eukaryota</taxon>
        <taxon>Fungi</taxon>
        <taxon>Dikarya</taxon>
        <taxon>Ascomycota</taxon>
        <taxon>Pezizomycotina</taxon>
        <taxon>Dothideomycetes</taxon>
        <taxon>Pleosporomycetidae</taxon>
        <taxon>Venturiales</taxon>
        <taxon>Cylindrosympodiaceae</taxon>
        <taxon>Tothia</taxon>
    </lineage>
</organism>
<dbReference type="PANTHER" id="PTHR11002">
    <property type="entry name" value="CARBONIC ANHYDRASE"/>
    <property type="match status" value="1"/>
</dbReference>
<comment type="cofactor">
    <cofactor evidence="7">
        <name>Zn(2+)</name>
        <dbReference type="ChEBI" id="CHEBI:29105"/>
    </cofactor>
    <text evidence="7">Binds 1 zinc ion per subunit.</text>
</comment>
<evidence type="ECO:0000256" key="4">
    <source>
        <dbReference type="ARBA" id="ARBA00022833"/>
    </source>
</evidence>
<comment type="function">
    <text evidence="8">Reversible hydration of carbon dioxide.</text>
</comment>
<dbReference type="InterPro" id="IPR036874">
    <property type="entry name" value="Carbonic_anhydrase_sf"/>
</dbReference>
<reference evidence="9" key="1">
    <citation type="journal article" date="2020" name="Stud. Mycol.">
        <title>101 Dothideomycetes genomes: a test case for predicting lifestyles and emergence of pathogens.</title>
        <authorList>
            <person name="Haridas S."/>
            <person name="Albert R."/>
            <person name="Binder M."/>
            <person name="Bloem J."/>
            <person name="Labutti K."/>
            <person name="Salamov A."/>
            <person name="Andreopoulos B."/>
            <person name="Baker S."/>
            <person name="Barry K."/>
            <person name="Bills G."/>
            <person name="Bluhm B."/>
            <person name="Cannon C."/>
            <person name="Castanera R."/>
            <person name="Culley D."/>
            <person name="Daum C."/>
            <person name="Ezra D."/>
            <person name="Gonzalez J."/>
            <person name="Henrissat B."/>
            <person name="Kuo A."/>
            <person name="Liang C."/>
            <person name="Lipzen A."/>
            <person name="Lutzoni F."/>
            <person name="Magnuson J."/>
            <person name="Mondo S."/>
            <person name="Nolan M."/>
            <person name="Ohm R."/>
            <person name="Pangilinan J."/>
            <person name="Park H.-J."/>
            <person name="Ramirez L."/>
            <person name="Alfaro M."/>
            <person name="Sun H."/>
            <person name="Tritt A."/>
            <person name="Yoshinaga Y."/>
            <person name="Zwiers L.-H."/>
            <person name="Turgeon B."/>
            <person name="Goodwin S."/>
            <person name="Spatafora J."/>
            <person name="Crous P."/>
            <person name="Grigoriev I."/>
        </authorList>
    </citation>
    <scope>NUCLEOTIDE SEQUENCE</scope>
    <source>
        <strain evidence="9">CBS 130266</strain>
    </source>
</reference>
<dbReference type="Gene3D" id="3.40.1050.10">
    <property type="entry name" value="Carbonic anhydrase"/>
    <property type="match status" value="1"/>
</dbReference>
<evidence type="ECO:0000256" key="8">
    <source>
        <dbReference type="RuleBase" id="RU003956"/>
    </source>
</evidence>
<evidence type="ECO:0000256" key="1">
    <source>
        <dbReference type="ARBA" id="ARBA00006217"/>
    </source>
</evidence>
<comment type="caution">
    <text evidence="9">The sequence shown here is derived from an EMBL/GenBank/DDBJ whole genome shotgun (WGS) entry which is preliminary data.</text>
</comment>
<dbReference type="InterPro" id="IPR001765">
    <property type="entry name" value="Carbonic_anhydrase"/>
</dbReference>
<dbReference type="SUPFAM" id="SSF53056">
    <property type="entry name" value="beta-carbonic anhydrase, cab"/>
    <property type="match status" value="1"/>
</dbReference>